<reference evidence="12" key="1">
    <citation type="journal article" date="2023" name="GigaByte">
        <title>Genome assembly of the bearded iris, Iris pallida Lam.</title>
        <authorList>
            <person name="Bruccoleri R.E."/>
            <person name="Oakeley E.J."/>
            <person name="Faust A.M.E."/>
            <person name="Altorfer M."/>
            <person name="Dessus-Babus S."/>
            <person name="Burckhardt D."/>
            <person name="Oertli M."/>
            <person name="Naumann U."/>
            <person name="Petersen F."/>
            <person name="Wong J."/>
        </authorList>
    </citation>
    <scope>NUCLEOTIDE SEQUENCE</scope>
    <source>
        <strain evidence="12">GSM-AAB239-AS_SAM_17_03QT</strain>
    </source>
</reference>
<feature type="compositionally biased region" description="Polar residues" evidence="10">
    <location>
        <begin position="58"/>
        <end position="68"/>
    </location>
</feature>
<dbReference type="Proteomes" id="UP001140949">
    <property type="component" value="Unassembled WGS sequence"/>
</dbReference>
<feature type="region of interest" description="Disordered" evidence="10">
    <location>
        <begin position="240"/>
        <end position="311"/>
    </location>
</feature>
<dbReference type="Gene3D" id="1.10.510.10">
    <property type="entry name" value="Transferase(Phosphotransferase) domain 1"/>
    <property type="match status" value="1"/>
</dbReference>
<evidence type="ECO:0000256" key="2">
    <source>
        <dbReference type="ARBA" id="ARBA00012406"/>
    </source>
</evidence>
<comment type="similarity">
    <text evidence="1">Belongs to the protein kinase superfamily. STE Ser/Thr protein kinase family. MAP kinase kinase kinase subfamily.</text>
</comment>
<dbReference type="GO" id="GO:0004709">
    <property type="term" value="F:MAP kinase kinase kinase activity"/>
    <property type="evidence" value="ECO:0007669"/>
    <property type="project" value="UniProtKB-EC"/>
</dbReference>
<dbReference type="InterPro" id="IPR050538">
    <property type="entry name" value="MAP_kinase_kinase_kinase"/>
</dbReference>
<keyword evidence="5 12" id="KW-0418">Kinase</keyword>
<accession>A0AAX6EZB4</accession>
<feature type="compositionally biased region" description="Polar residues" evidence="10">
    <location>
        <begin position="299"/>
        <end position="311"/>
    </location>
</feature>
<keyword evidence="13" id="KW-1185">Reference proteome</keyword>
<feature type="compositionally biased region" description="Low complexity" evidence="10">
    <location>
        <begin position="1"/>
        <end position="24"/>
    </location>
</feature>
<dbReference type="InterPro" id="IPR000719">
    <property type="entry name" value="Prot_kinase_dom"/>
</dbReference>
<dbReference type="EC" id="2.7.11.25" evidence="2"/>
<dbReference type="PROSITE" id="PS50011">
    <property type="entry name" value="PROTEIN_KINASE_DOM"/>
    <property type="match status" value="1"/>
</dbReference>
<feature type="domain" description="Protein kinase" evidence="11">
    <location>
        <begin position="317"/>
        <end position="576"/>
    </location>
</feature>
<keyword evidence="4 9" id="KW-0547">Nucleotide-binding</keyword>
<dbReference type="Pfam" id="PF00069">
    <property type="entry name" value="Pkinase"/>
    <property type="match status" value="1"/>
</dbReference>
<dbReference type="PANTHER" id="PTHR48016:SF5">
    <property type="entry name" value="MITOGEN-ACTIVATED PROTEIN KINASE KINASE KINASE 5"/>
    <property type="match status" value="1"/>
</dbReference>
<feature type="region of interest" description="Disordered" evidence="10">
    <location>
        <begin position="597"/>
        <end position="688"/>
    </location>
</feature>
<dbReference type="GO" id="GO:0005737">
    <property type="term" value="C:cytoplasm"/>
    <property type="evidence" value="ECO:0007669"/>
    <property type="project" value="TreeGrafter"/>
</dbReference>
<evidence type="ECO:0000256" key="6">
    <source>
        <dbReference type="ARBA" id="ARBA00022840"/>
    </source>
</evidence>
<dbReference type="EMBL" id="JANAVB010033019">
    <property type="protein sequence ID" value="KAJ6809261.1"/>
    <property type="molecule type" value="Genomic_DNA"/>
</dbReference>
<evidence type="ECO:0000256" key="9">
    <source>
        <dbReference type="PROSITE-ProRule" id="PRU10141"/>
    </source>
</evidence>
<comment type="catalytic activity">
    <reaction evidence="8">
        <text>L-seryl-[protein] + ATP = O-phospho-L-seryl-[protein] + ADP + H(+)</text>
        <dbReference type="Rhea" id="RHEA:17989"/>
        <dbReference type="Rhea" id="RHEA-COMP:9863"/>
        <dbReference type="Rhea" id="RHEA-COMP:11604"/>
        <dbReference type="ChEBI" id="CHEBI:15378"/>
        <dbReference type="ChEBI" id="CHEBI:29999"/>
        <dbReference type="ChEBI" id="CHEBI:30616"/>
        <dbReference type="ChEBI" id="CHEBI:83421"/>
        <dbReference type="ChEBI" id="CHEBI:456216"/>
        <dbReference type="EC" id="2.7.11.25"/>
    </reaction>
</comment>
<reference evidence="12" key="2">
    <citation type="submission" date="2023-04" db="EMBL/GenBank/DDBJ databases">
        <authorList>
            <person name="Bruccoleri R.E."/>
            <person name="Oakeley E.J."/>
            <person name="Faust A.-M."/>
            <person name="Dessus-Babus S."/>
            <person name="Altorfer M."/>
            <person name="Burckhardt D."/>
            <person name="Oertli M."/>
            <person name="Naumann U."/>
            <person name="Petersen F."/>
            <person name="Wong J."/>
        </authorList>
    </citation>
    <scope>NUCLEOTIDE SEQUENCE</scope>
    <source>
        <strain evidence="12">GSM-AAB239-AS_SAM_17_03QT</strain>
        <tissue evidence="12">Leaf</tissue>
    </source>
</reference>
<evidence type="ECO:0000256" key="10">
    <source>
        <dbReference type="SAM" id="MobiDB-lite"/>
    </source>
</evidence>
<feature type="compositionally biased region" description="Polar residues" evidence="10">
    <location>
        <begin position="659"/>
        <end position="672"/>
    </location>
</feature>
<evidence type="ECO:0000256" key="3">
    <source>
        <dbReference type="ARBA" id="ARBA00022679"/>
    </source>
</evidence>
<dbReference type="SMART" id="SM00220">
    <property type="entry name" value="S_TKc"/>
    <property type="match status" value="1"/>
</dbReference>
<evidence type="ECO:0000256" key="4">
    <source>
        <dbReference type="ARBA" id="ARBA00022741"/>
    </source>
</evidence>
<feature type="compositionally biased region" description="Low complexity" evidence="10">
    <location>
        <begin position="94"/>
        <end position="104"/>
    </location>
</feature>
<dbReference type="GO" id="GO:0005524">
    <property type="term" value="F:ATP binding"/>
    <property type="evidence" value="ECO:0007669"/>
    <property type="project" value="UniProtKB-UniRule"/>
</dbReference>
<keyword evidence="6 9" id="KW-0067">ATP-binding</keyword>
<dbReference type="PANTHER" id="PTHR48016">
    <property type="entry name" value="MAP KINASE KINASE KINASE SSK2-RELATED-RELATED"/>
    <property type="match status" value="1"/>
</dbReference>
<dbReference type="InterPro" id="IPR017441">
    <property type="entry name" value="Protein_kinase_ATP_BS"/>
</dbReference>
<evidence type="ECO:0000256" key="8">
    <source>
        <dbReference type="ARBA" id="ARBA00048329"/>
    </source>
</evidence>
<feature type="compositionally biased region" description="Basic and acidic residues" evidence="10">
    <location>
        <begin position="603"/>
        <end position="615"/>
    </location>
</feature>
<evidence type="ECO:0000256" key="7">
    <source>
        <dbReference type="ARBA" id="ARBA00047559"/>
    </source>
</evidence>
<dbReference type="AlphaFoldDB" id="A0AAX6EZB4"/>
<gene>
    <name evidence="12" type="ORF">M6B38_161065</name>
</gene>
<keyword evidence="3" id="KW-0808">Transferase</keyword>
<evidence type="ECO:0000256" key="1">
    <source>
        <dbReference type="ARBA" id="ARBA00006529"/>
    </source>
</evidence>
<evidence type="ECO:0000313" key="13">
    <source>
        <dbReference type="Proteomes" id="UP001140949"/>
    </source>
</evidence>
<dbReference type="PROSITE" id="PS00107">
    <property type="entry name" value="PROTEIN_KINASE_ATP"/>
    <property type="match status" value="1"/>
</dbReference>
<feature type="binding site" evidence="9">
    <location>
        <position position="346"/>
    </location>
    <ligand>
        <name>ATP</name>
        <dbReference type="ChEBI" id="CHEBI:30616"/>
    </ligand>
</feature>
<sequence>MPWWKSANSPSSSSSSPRSPCSPKRTSRKDLSSIFSRNTGSRLTRQRRLRHGDDDAASSGSTPVSRSPRQLECDAPSRSSSSPPVLQPQPLPLPEGLGTGSPRRLPSPREREEDFSLSSDAVGLSPPPSRFSCQNAHRSPELIEAPSNKYVSRDYKKAIRDPNSVENGNFRLNIPAKSAPASAFSSPALSPRRLSNVDCMPFHNSPPGFQGWSAPEFPLKETLTGSYIQTLPDIILHSSDPFSLHSPARRSPGTRSRNPSAPPSPLHPKLYPDGSSPWHESNGNGNVHPLPLPPGAAVPSQSGFSHSNTVTAEESQWQKQKLIGSGTFGNVYVATNRHTGALCAMKEVNLIPDDPKSAECIKQLEQEINVLSQLKHPNIVQYYGSEIIEDRFYIYLEYVYPGSINKYVRDHCGAMTESVVRNFTRHILRGLAYLHSTKNIHRDIKGANLLVDIKGVVKLADFGMAKHLSGAAAALSLKGTPYWMAPEVVQATMNKDVGYDYAVDIWSLGCTIIEMFTGKHPWNGLEGAAAMFKVLHKDPPIPDTLSSEGKGFLQLCFRRNPADRPTAIMLLEHPFIRNSHHHKVHGSIQAFTGIKLVDNTQSPKERSRAKSETSVKGKQLSNGDVSHYHPETSESASSRTSARSMPEVTHNFSPRRTHVSSCTGASSNNSLQLAAGNHQPYALPKPNG</sequence>
<protein>
    <recommendedName>
        <fullName evidence="2">mitogen-activated protein kinase kinase kinase</fullName>
        <ecNumber evidence="2">2.7.11.25</ecNumber>
    </recommendedName>
</protein>
<evidence type="ECO:0000259" key="11">
    <source>
        <dbReference type="PROSITE" id="PS50011"/>
    </source>
</evidence>
<comment type="caution">
    <text evidence="12">The sequence shown here is derived from an EMBL/GenBank/DDBJ whole genome shotgun (WGS) entry which is preliminary data.</text>
</comment>
<comment type="catalytic activity">
    <reaction evidence="7">
        <text>L-threonyl-[protein] + ATP = O-phospho-L-threonyl-[protein] + ADP + H(+)</text>
        <dbReference type="Rhea" id="RHEA:46608"/>
        <dbReference type="Rhea" id="RHEA-COMP:11060"/>
        <dbReference type="Rhea" id="RHEA-COMP:11605"/>
        <dbReference type="ChEBI" id="CHEBI:15378"/>
        <dbReference type="ChEBI" id="CHEBI:30013"/>
        <dbReference type="ChEBI" id="CHEBI:30616"/>
        <dbReference type="ChEBI" id="CHEBI:61977"/>
        <dbReference type="ChEBI" id="CHEBI:456216"/>
        <dbReference type="EC" id="2.7.11.25"/>
    </reaction>
</comment>
<feature type="compositionally biased region" description="Polar residues" evidence="10">
    <location>
        <begin position="33"/>
        <end position="43"/>
    </location>
</feature>
<proteinExistence type="inferred from homology"/>
<feature type="region of interest" description="Disordered" evidence="10">
    <location>
        <begin position="1"/>
        <end position="139"/>
    </location>
</feature>
<feature type="compositionally biased region" description="Low complexity" evidence="10">
    <location>
        <begin position="633"/>
        <end position="644"/>
    </location>
</feature>
<organism evidence="12 13">
    <name type="scientific">Iris pallida</name>
    <name type="common">Sweet iris</name>
    <dbReference type="NCBI Taxonomy" id="29817"/>
    <lineage>
        <taxon>Eukaryota</taxon>
        <taxon>Viridiplantae</taxon>
        <taxon>Streptophyta</taxon>
        <taxon>Embryophyta</taxon>
        <taxon>Tracheophyta</taxon>
        <taxon>Spermatophyta</taxon>
        <taxon>Magnoliopsida</taxon>
        <taxon>Liliopsida</taxon>
        <taxon>Asparagales</taxon>
        <taxon>Iridaceae</taxon>
        <taxon>Iridoideae</taxon>
        <taxon>Irideae</taxon>
        <taxon>Iris</taxon>
    </lineage>
</organism>
<dbReference type="InterPro" id="IPR011009">
    <property type="entry name" value="Kinase-like_dom_sf"/>
</dbReference>
<evidence type="ECO:0000256" key="5">
    <source>
        <dbReference type="ARBA" id="ARBA00022777"/>
    </source>
</evidence>
<dbReference type="SUPFAM" id="SSF56112">
    <property type="entry name" value="Protein kinase-like (PK-like)"/>
    <property type="match status" value="1"/>
</dbReference>
<name>A0AAX6EZB4_IRIPA</name>
<evidence type="ECO:0000313" key="12">
    <source>
        <dbReference type="EMBL" id="KAJ6809261.1"/>
    </source>
</evidence>
<dbReference type="FunFam" id="1.10.510.10:FF:000357">
    <property type="entry name" value="Mitogen-activated protein kinase kinase kinase 5"/>
    <property type="match status" value="1"/>
</dbReference>